<dbReference type="SUPFAM" id="SSF56059">
    <property type="entry name" value="Glutathione synthetase ATP-binding domain-like"/>
    <property type="match status" value="1"/>
</dbReference>
<dbReference type="Gene3D" id="3.40.50.20">
    <property type="match status" value="1"/>
</dbReference>
<dbReference type="PANTHER" id="PTHR43585">
    <property type="entry name" value="FUMIPYRROLE BIOSYNTHESIS PROTEIN C"/>
    <property type="match status" value="1"/>
</dbReference>
<dbReference type="AlphaFoldDB" id="A0A7U7J4F0"/>
<dbReference type="EMBL" id="CBTK010000295">
    <property type="protein sequence ID" value="CDH47181.1"/>
    <property type="molecule type" value="Genomic_DNA"/>
</dbReference>
<evidence type="ECO:0000256" key="1">
    <source>
        <dbReference type="ARBA" id="ARBA00022598"/>
    </source>
</evidence>
<evidence type="ECO:0000313" key="6">
    <source>
        <dbReference type="EMBL" id="CDH47181.1"/>
    </source>
</evidence>
<evidence type="ECO:0000256" key="4">
    <source>
        <dbReference type="PROSITE-ProRule" id="PRU00409"/>
    </source>
</evidence>
<dbReference type="GO" id="GO:0046872">
    <property type="term" value="F:metal ion binding"/>
    <property type="evidence" value="ECO:0007669"/>
    <property type="project" value="InterPro"/>
</dbReference>
<keyword evidence="7" id="KW-1185">Reference proteome</keyword>
<keyword evidence="3 4" id="KW-0067">ATP-binding</keyword>
<keyword evidence="1" id="KW-0436">Ligase</keyword>
<evidence type="ECO:0000256" key="2">
    <source>
        <dbReference type="ARBA" id="ARBA00022741"/>
    </source>
</evidence>
<dbReference type="Proteomes" id="UP000019184">
    <property type="component" value="Unassembled WGS sequence"/>
</dbReference>
<dbReference type="Gene3D" id="3.30.470.20">
    <property type="entry name" value="ATP-grasp fold, B domain"/>
    <property type="match status" value="1"/>
</dbReference>
<feature type="domain" description="ATP-grasp" evidence="5">
    <location>
        <begin position="126"/>
        <end position="327"/>
    </location>
</feature>
<accession>A0A7U7J4F0</accession>
<dbReference type="PANTHER" id="PTHR43585:SF2">
    <property type="entry name" value="ATP-GRASP ENZYME FSQD"/>
    <property type="match status" value="1"/>
</dbReference>
<proteinExistence type="predicted"/>
<organism evidence="6 7">
    <name type="scientific">Candidatus Contendobacter odensis Run_B_J11</name>
    <dbReference type="NCBI Taxonomy" id="1400861"/>
    <lineage>
        <taxon>Bacteria</taxon>
        <taxon>Pseudomonadati</taxon>
        <taxon>Pseudomonadota</taxon>
        <taxon>Gammaproteobacteria</taxon>
        <taxon>Candidatus Competibacteraceae</taxon>
        <taxon>Candidatus Contendibacter</taxon>
    </lineage>
</organism>
<evidence type="ECO:0000256" key="3">
    <source>
        <dbReference type="ARBA" id="ARBA00022840"/>
    </source>
</evidence>
<name>A0A7U7J4F0_9GAMM</name>
<sequence length="353" mass="39001">MVRSALTTRLLLTRGLSNVRDAIDLIHGVMAPDEFHLGAAYATEYTPLRRVADSFVLEPDDPEPGAYIEWLLALCQERDFAWVWPQSRWSLLLNQQSRFAAAGVQLILPCPDTDTLDAVQDKARANARLAATGVALPQTLPVTTAADFNAALAILGDNGTRQVCVKPVRSIYGLGFRRIDDRKRPLDRFLANDCYTLGSAEFADLLVAAAGQRPFLAMEYLAGDERSIDCLAHQGRLVRAVVRRKPANAHGRWQLIEDDPEGREIARHAIAALSLHGLVNVQTRERLHPDGRREQCFLEVNPRMSGGMDMACQAGLNLPYWLLRLLVGTVEEAAIPWPSAGVRVAKIERAVVV</sequence>
<dbReference type="PROSITE" id="PS50975">
    <property type="entry name" value="ATP_GRASP"/>
    <property type="match status" value="1"/>
</dbReference>
<dbReference type="InterPro" id="IPR011761">
    <property type="entry name" value="ATP-grasp"/>
</dbReference>
<comment type="caution">
    <text evidence="6">The sequence shown here is derived from an EMBL/GenBank/DDBJ whole genome shotgun (WGS) entry which is preliminary data.</text>
</comment>
<evidence type="ECO:0000259" key="5">
    <source>
        <dbReference type="PROSITE" id="PS50975"/>
    </source>
</evidence>
<gene>
    <name evidence="6" type="ORF">BN874_770031</name>
</gene>
<reference evidence="6 7" key="1">
    <citation type="journal article" date="2014" name="ISME J.">
        <title>Candidatus Competibacter-lineage genomes retrieved from metagenomes reveal functional metabolic diversity.</title>
        <authorList>
            <person name="McIlroy S.J."/>
            <person name="Albertsen M."/>
            <person name="Andresen E.K."/>
            <person name="Saunders A.M."/>
            <person name="Kristiansen R."/>
            <person name="Stokholm-Bjerregaard M."/>
            <person name="Nielsen K.L."/>
            <person name="Nielsen P.H."/>
        </authorList>
    </citation>
    <scope>NUCLEOTIDE SEQUENCE [LARGE SCALE GENOMIC DNA]</scope>
    <source>
        <strain evidence="6 7">Run_B_J11</strain>
    </source>
</reference>
<dbReference type="InterPro" id="IPR052032">
    <property type="entry name" value="ATP-dep_AA_Ligase"/>
</dbReference>
<dbReference type="GO" id="GO:0016874">
    <property type="term" value="F:ligase activity"/>
    <property type="evidence" value="ECO:0007669"/>
    <property type="project" value="UniProtKB-KW"/>
</dbReference>
<dbReference type="Pfam" id="PF15632">
    <property type="entry name" value="ATPgrasp_Ter"/>
    <property type="match status" value="1"/>
</dbReference>
<keyword evidence="2 4" id="KW-0547">Nucleotide-binding</keyword>
<protein>
    <recommendedName>
        <fullName evidence="5">ATP-grasp domain-containing protein</fullName>
    </recommendedName>
</protein>
<evidence type="ECO:0000313" key="7">
    <source>
        <dbReference type="Proteomes" id="UP000019184"/>
    </source>
</evidence>
<dbReference type="GO" id="GO:0005524">
    <property type="term" value="F:ATP binding"/>
    <property type="evidence" value="ECO:0007669"/>
    <property type="project" value="UniProtKB-UniRule"/>
</dbReference>